<dbReference type="EMBL" id="KZ825803">
    <property type="protein sequence ID" value="PYH99358.1"/>
    <property type="molecule type" value="Genomic_DNA"/>
</dbReference>
<sequence length="58" mass="6527">MGCGIVIRGWNLPSARLGALRQGQDDIAEWDGRTSVEAWKIFPRVISLSDSVLHTQRY</sequence>
<name>A0A319EEY3_9EURO</name>
<reference evidence="1 2" key="1">
    <citation type="submission" date="2018-02" db="EMBL/GenBank/DDBJ databases">
        <title>The genomes of Aspergillus section Nigri reveals drivers in fungal speciation.</title>
        <authorList>
            <consortium name="DOE Joint Genome Institute"/>
            <person name="Vesth T.C."/>
            <person name="Nybo J."/>
            <person name="Theobald S."/>
            <person name="Brandl J."/>
            <person name="Frisvad J.C."/>
            <person name="Nielsen K.F."/>
            <person name="Lyhne E.K."/>
            <person name="Kogle M.E."/>
            <person name="Kuo A."/>
            <person name="Riley R."/>
            <person name="Clum A."/>
            <person name="Nolan M."/>
            <person name="Lipzen A."/>
            <person name="Salamov A."/>
            <person name="Henrissat B."/>
            <person name="Wiebenga A."/>
            <person name="De vries R.P."/>
            <person name="Grigoriev I.V."/>
            <person name="Mortensen U.H."/>
            <person name="Andersen M.R."/>
            <person name="Baker S.E."/>
        </authorList>
    </citation>
    <scope>NUCLEOTIDE SEQUENCE [LARGE SCALE GENOMIC DNA]</scope>
    <source>
        <strain evidence="1 2">CBS 707.79</strain>
    </source>
</reference>
<evidence type="ECO:0000313" key="2">
    <source>
        <dbReference type="Proteomes" id="UP000247810"/>
    </source>
</evidence>
<accession>A0A319EEY3</accession>
<dbReference type="AlphaFoldDB" id="A0A319EEY3"/>
<organism evidence="1 2">
    <name type="scientific">Aspergillus ellipticus CBS 707.79</name>
    <dbReference type="NCBI Taxonomy" id="1448320"/>
    <lineage>
        <taxon>Eukaryota</taxon>
        <taxon>Fungi</taxon>
        <taxon>Dikarya</taxon>
        <taxon>Ascomycota</taxon>
        <taxon>Pezizomycotina</taxon>
        <taxon>Eurotiomycetes</taxon>
        <taxon>Eurotiomycetidae</taxon>
        <taxon>Eurotiales</taxon>
        <taxon>Aspergillaceae</taxon>
        <taxon>Aspergillus</taxon>
        <taxon>Aspergillus subgen. Circumdati</taxon>
    </lineage>
</organism>
<gene>
    <name evidence="1" type="ORF">BO71DRAFT_394429</name>
</gene>
<dbReference type="Proteomes" id="UP000247810">
    <property type="component" value="Unassembled WGS sequence"/>
</dbReference>
<proteinExistence type="predicted"/>
<dbReference type="VEuPathDB" id="FungiDB:BO71DRAFT_394429"/>
<keyword evidence="2" id="KW-1185">Reference proteome</keyword>
<protein>
    <submittedName>
        <fullName evidence="1">Uncharacterized protein</fullName>
    </submittedName>
</protein>
<evidence type="ECO:0000313" key="1">
    <source>
        <dbReference type="EMBL" id="PYH99358.1"/>
    </source>
</evidence>